<dbReference type="EMBL" id="BGPR01000163">
    <property type="protein sequence ID" value="GBM00984.1"/>
    <property type="molecule type" value="Genomic_DNA"/>
</dbReference>
<gene>
    <name evidence="1" type="ORF">AVEN_55500_1</name>
</gene>
<dbReference type="Proteomes" id="UP000499080">
    <property type="component" value="Unassembled WGS sequence"/>
</dbReference>
<name>A0A4Y2CAC0_ARAVE</name>
<evidence type="ECO:0000313" key="2">
    <source>
        <dbReference type="Proteomes" id="UP000499080"/>
    </source>
</evidence>
<evidence type="ECO:0000313" key="1">
    <source>
        <dbReference type="EMBL" id="GBM00984.1"/>
    </source>
</evidence>
<reference evidence="1 2" key="1">
    <citation type="journal article" date="2019" name="Sci. Rep.">
        <title>Orb-weaving spider Araneus ventricosus genome elucidates the spidroin gene catalogue.</title>
        <authorList>
            <person name="Kono N."/>
            <person name="Nakamura H."/>
            <person name="Ohtoshi R."/>
            <person name="Moran D.A.P."/>
            <person name="Shinohara A."/>
            <person name="Yoshida Y."/>
            <person name="Fujiwara M."/>
            <person name="Mori M."/>
            <person name="Tomita M."/>
            <person name="Arakawa K."/>
        </authorList>
    </citation>
    <scope>NUCLEOTIDE SEQUENCE [LARGE SCALE GENOMIC DNA]</scope>
</reference>
<accession>A0A4Y2CAC0</accession>
<comment type="caution">
    <text evidence="1">The sequence shown here is derived from an EMBL/GenBank/DDBJ whole genome shotgun (WGS) entry which is preliminary data.</text>
</comment>
<protein>
    <submittedName>
        <fullName evidence="1">Uncharacterized protein</fullName>
    </submittedName>
</protein>
<proteinExistence type="predicted"/>
<keyword evidence="2" id="KW-1185">Reference proteome</keyword>
<organism evidence="1 2">
    <name type="scientific">Araneus ventricosus</name>
    <name type="common">Orbweaver spider</name>
    <name type="synonym">Epeira ventricosa</name>
    <dbReference type="NCBI Taxonomy" id="182803"/>
    <lineage>
        <taxon>Eukaryota</taxon>
        <taxon>Metazoa</taxon>
        <taxon>Ecdysozoa</taxon>
        <taxon>Arthropoda</taxon>
        <taxon>Chelicerata</taxon>
        <taxon>Arachnida</taxon>
        <taxon>Araneae</taxon>
        <taxon>Araneomorphae</taxon>
        <taxon>Entelegynae</taxon>
        <taxon>Araneoidea</taxon>
        <taxon>Araneidae</taxon>
        <taxon>Araneus</taxon>
    </lineage>
</organism>
<dbReference type="AlphaFoldDB" id="A0A4Y2CAC0"/>
<sequence>MKSVGAKCPPPGVEVWKGVPSSSFDKRILDLSTACPAVLEEKPVPRSLHRSVWFHDVGVPVHFTSDDPQHPNVTYEQH</sequence>